<dbReference type="GO" id="GO:1901135">
    <property type="term" value="P:carbohydrate derivative metabolic process"/>
    <property type="evidence" value="ECO:0007669"/>
    <property type="project" value="InterPro"/>
</dbReference>
<dbReference type="InterPro" id="IPR050303">
    <property type="entry name" value="GatZ_KbaZ_carbometab"/>
</dbReference>
<dbReference type="GO" id="GO:0009401">
    <property type="term" value="P:phosphoenolpyruvate-dependent sugar phosphotransferase system"/>
    <property type="evidence" value="ECO:0007669"/>
    <property type="project" value="TreeGrafter"/>
</dbReference>
<dbReference type="EMBL" id="CP034234">
    <property type="protein sequence ID" value="AZK43934.1"/>
    <property type="molecule type" value="Genomic_DNA"/>
</dbReference>
<dbReference type="GO" id="GO:0005886">
    <property type="term" value="C:plasma membrane"/>
    <property type="evidence" value="ECO:0007669"/>
    <property type="project" value="TreeGrafter"/>
</dbReference>
<organism evidence="3 4">
    <name type="scientific">Erysipelothrix piscisicarius</name>
    <dbReference type="NCBI Taxonomy" id="2485784"/>
    <lineage>
        <taxon>Bacteria</taxon>
        <taxon>Bacillati</taxon>
        <taxon>Bacillota</taxon>
        <taxon>Erysipelotrichia</taxon>
        <taxon>Erysipelotrichales</taxon>
        <taxon>Erysipelotrichaceae</taxon>
        <taxon>Erysipelothrix</taxon>
    </lineage>
</organism>
<keyword evidence="1" id="KW-0677">Repeat</keyword>
<dbReference type="InterPro" id="IPR046348">
    <property type="entry name" value="SIS_dom_sf"/>
</dbReference>
<protein>
    <submittedName>
        <fullName evidence="3">SIS domain-containing protein</fullName>
    </submittedName>
</protein>
<evidence type="ECO:0000313" key="3">
    <source>
        <dbReference type="EMBL" id="AZK43934.1"/>
    </source>
</evidence>
<dbReference type="PANTHER" id="PTHR32502:SF3">
    <property type="entry name" value="D-GALACTOSAMINE-6-PHOSPHATE DEAMINASE AGAS-RELATED"/>
    <property type="match status" value="1"/>
</dbReference>
<sequence>MFNNNEQTWKDLKAFDTANEIHQQPQTWDKTYHIILERRQEIQNFINQVINEKEYDVIFTGAGTSEFVGNALAPVLVKEFNSNFKSIATTDIVATPSLFIDPVKPTLLVSFGRSGNSPESIAAVDVVNEINKNAKHLVITCNHEGKLALRDDENIFSIKLPKETNDLSFAMTSSFSNMFLAAFLAFNTDNLEALYPSIKDIIRVGYAFNEEGYKVAMELVENFKFDRIVYLGDADQNGFAQESALKMLELTAGEVVTMHNSPLGFRHGPKSIVNGTTLTVVYMKEDPYTRQYQVDIIKEMSPQRNGNQIMVVDTMNDDTIRELVDVYVSINYNEDTNKDLVGLNMVMYAQVLSLYKSLDLDKSPDNPWPSGLVNRVAQGVIIYPYSYEEEK</sequence>
<dbReference type="Pfam" id="PF01380">
    <property type="entry name" value="SIS"/>
    <property type="match status" value="1"/>
</dbReference>
<accession>A0A3S8RLW4</accession>
<dbReference type="InterPro" id="IPR001347">
    <property type="entry name" value="SIS_dom"/>
</dbReference>
<dbReference type="PANTHER" id="PTHR32502">
    <property type="entry name" value="N-ACETYLGALACTOSAMINE PERMEASE II COMPONENT-RELATED"/>
    <property type="match status" value="1"/>
</dbReference>
<evidence type="ECO:0000256" key="1">
    <source>
        <dbReference type="ARBA" id="ARBA00022737"/>
    </source>
</evidence>
<keyword evidence="4" id="KW-1185">Reference proteome</keyword>
<dbReference type="Proteomes" id="UP000278804">
    <property type="component" value="Chromosome"/>
</dbReference>
<gene>
    <name evidence="3" type="ORF">EEI45_03330</name>
</gene>
<dbReference type="InterPro" id="IPR035466">
    <property type="entry name" value="GlmS/AgaS_SIS"/>
</dbReference>
<dbReference type="Gene3D" id="3.40.50.10490">
    <property type="entry name" value="Glucose-6-phosphate isomerase like protein, domain 1"/>
    <property type="match status" value="2"/>
</dbReference>
<dbReference type="CDD" id="cd05008">
    <property type="entry name" value="SIS_GlmS_GlmD_1"/>
    <property type="match status" value="1"/>
</dbReference>
<feature type="domain" description="SIS" evidence="2">
    <location>
        <begin position="46"/>
        <end position="196"/>
    </location>
</feature>
<evidence type="ECO:0000313" key="4">
    <source>
        <dbReference type="Proteomes" id="UP000278804"/>
    </source>
</evidence>
<dbReference type="KEGG" id="eri:EEI45_03330"/>
<name>A0A3S8RLW4_9FIRM</name>
<proteinExistence type="predicted"/>
<dbReference type="RefSeq" id="WP_125164141.1">
    <property type="nucleotide sequence ID" value="NZ_CP034234.1"/>
</dbReference>
<dbReference type="AlphaFoldDB" id="A0A3S8RLW4"/>
<evidence type="ECO:0000259" key="2">
    <source>
        <dbReference type="PROSITE" id="PS51464"/>
    </source>
</evidence>
<dbReference type="SUPFAM" id="SSF53697">
    <property type="entry name" value="SIS domain"/>
    <property type="match status" value="1"/>
</dbReference>
<reference evidence="3 4" key="1">
    <citation type="journal article" date="2020" name="Int. J. Syst. Evol. Microbiol.">
        <title>Description of Erysipelothrix piscisicarius sp. nov., an emergent fish pathogen, and assessment of virulence using a tiger barb (Puntigrus tetrazona) infection model.</title>
        <authorList>
            <person name="Pomaranski E.K."/>
            <person name="Griffin M.J."/>
            <person name="Camus A.C."/>
            <person name="Armwood A.R."/>
            <person name="Shelley J."/>
            <person name="Waldbieser G.C."/>
            <person name="LaFrentz B.R."/>
            <person name="Garcia J.C."/>
            <person name="Yanong R."/>
            <person name="Soto E."/>
        </authorList>
    </citation>
    <scope>NUCLEOTIDE SEQUENCE [LARGE SCALE GENOMIC DNA]</scope>
    <source>
        <strain evidence="3 4">15TAL0474</strain>
    </source>
</reference>
<dbReference type="PROSITE" id="PS51464">
    <property type="entry name" value="SIS"/>
    <property type="match status" value="1"/>
</dbReference>
<dbReference type="GO" id="GO:0097367">
    <property type="term" value="F:carbohydrate derivative binding"/>
    <property type="evidence" value="ECO:0007669"/>
    <property type="project" value="InterPro"/>
</dbReference>